<gene>
    <name evidence="5" type="ORF">QO011_001240</name>
</gene>
<feature type="chain" id="PRO_5045290982" description="Beta/gamma crystallin 'Greek key' domain-containing protein" evidence="3">
    <location>
        <begin position="27"/>
        <end position="113"/>
    </location>
</feature>
<dbReference type="EMBL" id="JAUSVX010000001">
    <property type="protein sequence ID" value="MDQ0468245.1"/>
    <property type="molecule type" value="Genomic_DNA"/>
</dbReference>
<accession>A0ABU0J1W7</accession>
<proteinExistence type="inferred from homology"/>
<reference evidence="5 6" key="1">
    <citation type="submission" date="2023-07" db="EMBL/GenBank/DDBJ databases">
        <title>Genomic Encyclopedia of Type Strains, Phase IV (KMG-IV): sequencing the most valuable type-strain genomes for metagenomic binning, comparative biology and taxonomic classification.</title>
        <authorList>
            <person name="Goeker M."/>
        </authorList>
    </citation>
    <scope>NUCLEOTIDE SEQUENCE [LARGE SCALE GENOMIC DNA]</scope>
    <source>
        <strain evidence="5 6">DSM 19619</strain>
    </source>
</reference>
<evidence type="ECO:0000313" key="6">
    <source>
        <dbReference type="Proteomes" id="UP001242480"/>
    </source>
</evidence>
<dbReference type="Pfam" id="PF00030">
    <property type="entry name" value="Crystall"/>
    <property type="match status" value="1"/>
</dbReference>
<dbReference type="PROSITE" id="PS50915">
    <property type="entry name" value="CRYSTALLIN_BETA_GAMMA"/>
    <property type="match status" value="1"/>
</dbReference>
<keyword evidence="2" id="KW-0677">Repeat</keyword>
<comment type="similarity">
    <text evidence="1">Belongs to the beta/gamma-crystallin family.</text>
</comment>
<evidence type="ECO:0000256" key="2">
    <source>
        <dbReference type="ARBA" id="ARBA00022737"/>
    </source>
</evidence>
<dbReference type="SMART" id="SM00247">
    <property type="entry name" value="XTALbg"/>
    <property type="match status" value="1"/>
</dbReference>
<evidence type="ECO:0000256" key="1">
    <source>
        <dbReference type="ARBA" id="ARBA00009646"/>
    </source>
</evidence>
<dbReference type="SUPFAM" id="SSF49695">
    <property type="entry name" value="gamma-Crystallin-like"/>
    <property type="match status" value="1"/>
</dbReference>
<dbReference type="InterPro" id="IPR001064">
    <property type="entry name" value="Beta/gamma_crystallin"/>
</dbReference>
<sequence length="113" mass="12544">MHKALRSCVTPLIFAALGLTCGQAQARGCSGTAYWDWHFEGAALRLAPYVSFVGPRWNDQISSIKIHSGVWRFYRDANFQGPMLELGPGGYTFQAGDAWNDQISSFQCVRPTN</sequence>
<dbReference type="InterPro" id="IPR011024">
    <property type="entry name" value="G_crystallin-like"/>
</dbReference>
<protein>
    <recommendedName>
        <fullName evidence="4">Beta/gamma crystallin 'Greek key' domain-containing protein</fullName>
    </recommendedName>
</protein>
<keyword evidence="3" id="KW-0732">Signal</keyword>
<name>A0ABU0J1W7_9HYPH</name>
<evidence type="ECO:0000256" key="3">
    <source>
        <dbReference type="SAM" id="SignalP"/>
    </source>
</evidence>
<dbReference type="Gene3D" id="2.60.20.10">
    <property type="entry name" value="Crystallins"/>
    <property type="match status" value="1"/>
</dbReference>
<evidence type="ECO:0000313" key="5">
    <source>
        <dbReference type="EMBL" id="MDQ0468245.1"/>
    </source>
</evidence>
<dbReference type="Proteomes" id="UP001242480">
    <property type="component" value="Unassembled WGS sequence"/>
</dbReference>
<evidence type="ECO:0000259" key="4">
    <source>
        <dbReference type="PROSITE" id="PS50915"/>
    </source>
</evidence>
<keyword evidence="6" id="KW-1185">Reference proteome</keyword>
<feature type="signal peptide" evidence="3">
    <location>
        <begin position="1"/>
        <end position="26"/>
    </location>
</feature>
<comment type="caution">
    <text evidence="5">The sequence shown here is derived from an EMBL/GenBank/DDBJ whole genome shotgun (WGS) entry which is preliminary data.</text>
</comment>
<feature type="domain" description="Beta/gamma crystallin 'Greek key'" evidence="4">
    <location>
        <begin position="69"/>
        <end position="110"/>
    </location>
</feature>
<organism evidence="5 6">
    <name type="scientific">Labrys wisconsinensis</name>
    <dbReference type="NCBI Taxonomy" id="425677"/>
    <lineage>
        <taxon>Bacteria</taxon>
        <taxon>Pseudomonadati</taxon>
        <taxon>Pseudomonadota</taxon>
        <taxon>Alphaproteobacteria</taxon>
        <taxon>Hyphomicrobiales</taxon>
        <taxon>Xanthobacteraceae</taxon>
        <taxon>Labrys</taxon>
    </lineage>
</organism>
<dbReference type="RefSeq" id="WP_307269067.1">
    <property type="nucleotide sequence ID" value="NZ_JAUSVX010000001.1"/>
</dbReference>